<reference evidence="1 2" key="1">
    <citation type="journal article" date="2019" name="Commun. Biol.">
        <title>The bagworm genome reveals a unique fibroin gene that provides high tensile strength.</title>
        <authorList>
            <person name="Kono N."/>
            <person name="Nakamura H."/>
            <person name="Ohtoshi R."/>
            <person name="Tomita M."/>
            <person name="Numata K."/>
            <person name="Arakawa K."/>
        </authorList>
    </citation>
    <scope>NUCLEOTIDE SEQUENCE [LARGE SCALE GENOMIC DNA]</scope>
</reference>
<proteinExistence type="predicted"/>
<gene>
    <name evidence="1" type="ORF">EVAR_66009_1</name>
</gene>
<dbReference type="OrthoDB" id="7482296at2759"/>
<dbReference type="AlphaFoldDB" id="A0A4C1ZQR9"/>
<name>A0A4C1ZQR9_EUMVA</name>
<dbReference type="Proteomes" id="UP000299102">
    <property type="component" value="Unassembled WGS sequence"/>
</dbReference>
<organism evidence="1 2">
    <name type="scientific">Eumeta variegata</name>
    <name type="common">Bagworm moth</name>
    <name type="synonym">Eumeta japonica</name>
    <dbReference type="NCBI Taxonomy" id="151549"/>
    <lineage>
        <taxon>Eukaryota</taxon>
        <taxon>Metazoa</taxon>
        <taxon>Ecdysozoa</taxon>
        <taxon>Arthropoda</taxon>
        <taxon>Hexapoda</taxon>
        <taxon>Insecta</taxon>
        <taxon>Pterygota</taxon>
        <taxon>Neoptera</taxon>
        <taxon>Endopterygota</taxon>
        <taxon>Lepidoptera</taxon>
        <taxon>Glossata</taxon>
        <taxon>Ditrysia</taxon>
        <taxon>Tineoidea</taxon>
        <taxon>Psychidae</taxon>
        <taxon>Oiketicinae</taxon>
        <taxon>Eumeta</taxon>
    </lineage>
</organism>
<evidence type="ECO:0000313" key="1">
    <source>
        <dbReference type="EMBL" id="GBP90826.1"/>
    </source>
</evidence>
<dbReference type="EMBL" id="BGZK01002115">
    <property type="protein sequence ID" value="GBP90826.1"/>
    <property type="molecule type" value="Genomic_DNA"/>
</dbReference>
<evidence type="ECO:0000313" key="2">
    <source>
        <dbReference type="Proteomes" id="UP000299102"/>
    </source>
</evidence>
<accession>A0A4C1ZQR9</accession>
<sequence length="157" mass="17885">MDNNDLAKTFLKSLESKINERRNVYLISLLHYLHNHDSYHQKKNDYLISNCSKQALTKYTKARTLSNLFPKNQTAPARSHKSLAASTTIQPDKSQDLFDDFQVDNEELTLIEDSLMTGDVSSDNEKKQLLSVSSDFISLEEEEKEIISNGGQTPEET</sequence>
<protein>
    <submittedName>
        <fullName evidence="1">Uncharacterized protein</fullName>
    </submittedName>
</protein>
<comment type="caution">
    <text evidence="1">The sequence shown here is derived from an EMBL/GenBank/DDBJ whole genome shotgun (WGS) entry which is preliminary data.</text>
</comment>
<keyword evidence="2" id="KW-1185">Reference proteome</keyword>